<dbReference type="Ensembl" id="ENSPKIT00000010543.1">
    <property type="protein sequence ID" value="ENSPKIP00000029743.1"/>
    <property type="gene ID" value="ENSPKIG00000010864.1"/>
</dbReference>
<dbReference type="STRING" id="1676925.ENSPKIP00000029732"/>
<evidence type="ECO:0000259" key="13">
    <source>
        <dbReference type="PROSITE" id="PS50259"/>
    </source>
</evidence>
<evidence type="ECO:0000256" key="4">
    <source>
        <dbReference type="ARBA" id="ARBA00022989"/>
    </source>
</evidence>
<feature type="compositionally biased region" description="Polar residues" evidence="11">
    <location>
        <begin position="518"/>
        <end position="536"/>
    </location>
</feature>
<protein>
    <submittedName>
        <fullName evidence="14">G protein-coupled receptor 156</fullName>
    </submittedName>
</protein>
<evidence type="ECO:0000256" key="9">
    <source>
        <dbReference type="ARBA" id="ARBA00023224"/>
    </source>
</evidence>
<keyword evidence="15" id="KW-1185">Reference proteome</keyword>
<dbReference type="AlphaFoldDB" id="A0A3B3SG66"/>
<organism evidence="14 15">
    <name type="scientific">Paramormyrops kingsleyae</name>
    <dbReference type="NCBI Taxonomy" id="1676925"/>
    <lineage>
        <taxon>Eukaryota</taxon>
        <taxon>Metazoa</taxon>
        <taxon>Chordata</taxon>
        <taxon>Craniata</taxon>
        <taxon>Vertebrata</taxon>
        <taxon>Euteleostomi</taxon>
        <taxon>Actinopterygii</taxon>
        <taxon>Neopterygii</taxon>
        <taxon>Teleostei</taxon>
        <taxon>Osteoglossocephala</taxon>
        <taxon>Osteoglossomorpha</taxon>
        <taxon>Osteoglossiformes</taxon>
        <taxon>Mormyridae</taxon>
        <taxon>Paramormyrops</taxon>
    </lineage>
</organism>
<feature type="transmembrane region" description="Helical" evidence="12">
    <location>
        <begin position="263"/>
        <end position="281"/>
    </location>
</feature>
<sequence length="812" mass="89202">MDTALNCSRECSSGHCVIDPWISSREAWVLLQRLCTLSTAGYEAPQRPLSPVLRAVVWTLLSSGILVALLFLTFTLRCRNNRIVKMSSPNLNVLTLCGSLLTYSSGFLFGVEEKSLLPSAGPKTVLQARIWTLCIGSSLVFGPILGKTWRLYRVFTQRVPDKRVIIRDSQLMGLVALLILIDVLVLSTWGLTDPLQCGKSIRAAAKVLEHEVSYSLFQQEFCSSHYSDIWIVLLSVLKGSLLLYGTYLAGLTNDVSWPPVNQSLTIMAAACLVTLSVALSIPVSRLLQSWPNVVYSVVSGSIFVCTLATNCLLFVPQVAQWKQFQEELNPSSSQMAKYFSSPSKSLQSMYSEDEIFYLRGENSSMKRLLMEKNAVIDSLQEQVNNAKEKLLKLMSADGPGAHHETDSSANLNSSSTQITQVQLEPAASLSETDATAMDVPLPNSLLPGQRITQRPRGSVPKDTDYAGGKSDYIPEGSKNESDVEETLSMIPTVFNSIDSPGSRDLSMSDVQRADSGSPLDSVTNTEHQPLSYTTPTGAEESVPQVKRETPLLGGKHNFVSSEKLQEILLDLSVDAITTSLKSPKWDKGPSSPSPEESSHKFPYRFCYPGISPYIMRKRRPPFHSSRAGLSSYCYSRSVPAVHRKSAATFYQNKHPPVSQSRSELDTTVSQPQRSDSGVISGGGEGEAQACHSPGWQKRASSGLHGGATRTCTIMSSTGCDPSDVPTESERLREEQEPHEDQYCYSDSDSSSSEENYCCYHSSYCKTCAHRQYESMDSTTSETSDSESGGFPSYCHIIHPVVNFKDDLQPTFV</sequence>
<proteinExistence type="inferred from homology"/>
<reference evidence="14" key="1">
    <citation type="submission" date="2025-05" db="UniProtKB">
        <authorList>
            <consortium name="Ensembl"/>
        </authorList>
    </citation>
    <scope>IDENTIFICATION</scope>
</reference>
<keyword evidence="9" id="KW-0807">Transducer</keyword>
<feature type="region of interest" description="Disordered" evidence="11">
    <location>
        <begin position="580"/>
        <end position="599"/>
    </location>
</feature>
<dbReference type="GO" id="GO:0004965">
    <property type="term" value="F:G protein-coupled GABA receptor activity"/>
    <property type="evidence" value="ECO:0007669"/>
    <property type="project" value="InterPro"/>
</dbReference>
<dbReference type="InterPro" id="IPR002455">
    <property type="entry name" value="GPCR3_GABA-B"/>
</dbReference>
<evidence type="ECO:0000313" key="14">
    <source>
        <dbReference type="Ensembl" id="ENSPKIP00000029732.1"/>
    </source>
</evidence>
<dbReference type="OrthoDB" id="411630at2759"/>
<keyword evidence="8" id="KW-0325">Glycoprotein</keyword>
<evidence type="ECO:0000256" key="7">
    <source>
        <dbReference type="ARBA" id="ARBA00023170"/>
    </source>
</evidence>
<evidence type="ECO:0000256" key="2">
    <source>
        <dbReference type="ARBA" id="ARBA00008991"/>
    </source>
</evidence>
<dbReference type="GO" id="GO:0038039">
    <property type="term" value="C:G protein-coupled receptor heterodimeric complex"/>
    <property type="evidence" value="ECO:0007669"/>
    <property type="project" value="TreeGrafter"/>
</dbReference>
<dbReference type="GO" id="GO:0007214">
    <property type="term" value="P:gamma-aminobutyric acid signaling pathway"/>
    <property type="evidence" value="ECO:0007669"/>
    <property type="project" value="TreeGrafter"/>
</dbReference>
<feature type="transmembrane region" description="Helical" evidence="12">
    <location>
        <begin position="293"/>
        <end position="315"/>
    </location>
</feature>
<feature type="transmembrane region" description="Helical" evidence="12">
    <location>
        <begin position="130"/>
        <end position="150"/>
    </location>
</feature>
<dbReference type="InterPro" id="IPR017978">
    <property type="entry name" value="GPCR_3_C"/>
</dbReference>
<evidence type="ECO:0000256" key="8">
    <source>
        <dbReference type="ARBA" id="ARBA00023180"/>
    </source>
</evidence>
<evidence type="ECO:0000256" key="5">
    <source>
        <dbReference type="ARBA" id="ARBA00023040"/>
    </source>
</evidence>
<feature type="compositionally biased region" description="Polar residues" evidence="11">
    <location>
        <begin position="709"/>
        <end position="719"/>
    </location>
</feature>
<dbReference type="Proteomes" id="UP000261540">
    <property type="component" value="Unplaced"/>
</dbReference>
<dbReference type="GeneTree" id="ENSGT00940000159755"/>
<comment type="similarity">
    <text evidence="2">Belongs to the G-protein coupled receptor 3 family. GABA-B receptor subfamily.</text>
</comment>
<accession>A0A3B3SG66</accession>
<feature type="domain" description="G-protein coupled receptors family 3 profile" evidence="13">
    <location>
        <begin position="53"/>
        <end position="318"/>
    </location>
</feature>
<keyword evidence="10" id="KW-0175">Coiled coil</keyword>
<dbReference type="Pfam" id="PF00003">
    <property type="entry name" value="7tm_3"/>
    <property type="match status" value="1"/>
</dbReference>
<dbReference type="InterPro" id="IPR041946">
    <property type="entry name" value="GPR156_7TM"/>
</dbReference>
<evidence type="ECO:0000256" key="1">
    <source>
        <dbReference type="ARBA" id="ARBA00004141"/>
    </source>
</evidence>
<dbReference type="GO" id="GO:0035677">
    <property type="term" value="P:posterior lateral line neuromast hair cell development"/>
    <property type="evidence" value="ECO:0007669"/>
    <property type="project" value="Ensembl"/>
</dbReference>
<feature type="region of interest" description="Disordered" evidence="11">
    <location>
        <begin position="397"/>
        <end position="418"/>
    </location>
</feature>
<feature type="transmembrane region" description="Helical" evidence="12">
    <location>
        <begin position="55"/>
        <end position="78"/>
    </location>
</feature>
<keyword evidence="6 12" id="KW-0472">Membrane</keyword>
<feature type="region of interest" description="Disordered" evidence="11">
    <location>
        <begin position="438"/>
        <end position="543"/>
    </location>
</feature>
<feature type="region of interest" description="Disordered" evidence="11">
    <location>
        <begin position="649"/>
        <end position="746"/>
    </location>
</feature>
<feature type="compositionally biased region" description="Polar residues" evidence="11">
    <location>
        <begin position="657"/>
        <end position="677"/>
    </location>
</feature>
<dbReference type="Ensembl" id="ENSPKIT00000010532.1">
    <property type="protein sequence ID" value="ENSPKIP00000029732.1"/>
    <property type="gene ID" value="ENSPKIG00000010864.1"/>
</dbReference>
<evidence type="ECO:0000256" key="3">
    <source>
        <dbReference type="ARBA" id="ARBA00022692"/>
    </source>
</evidence>
<dbReference type="CDD" id="cd15292">
    <property type="entry name" value="7tmC_GPR156"/>
    <property type="match status" value="1"/>
</dbReference>
<feature type="compositionally biased region" description="Basic and acidic residues" evidence="11">
    <location>
        <begin position="727"/>
        <end position="741"/>
    </location>
</feature>
<feature type="transmembrane region" description="Helical" evidence="12">
    <location>
        <begin position="171"/>
        <end position="191"/>
    </location>
</feature>
<keyword evidence="5" id="KW-0297">G-protein coupled receptor</keyword>
<dbReference type="PRINTS" id="PR01176">
    <property type="entry name" value="GABABRECEPTR"/>
</dbReference>
<evidence type="ECO:0000256" key="10">
    <source>
        <dbReference type="SAM" id="Coils"/>
    </source>
</evidence>
<comment type="subcellular location">
    <subcellularLocation>
        <location evidence="1">Membrane</location>
        <topology evidence="1">Multi-pass membrane protein</topology>
    </subcellularLocation>
</comment>
<feature type="transmembrane region" description="Helical" evidence="12">
    <location>
        <begin position="229"/>
        <end position="251"/>
    </location>
</feature>
<evidence type="ECO:0000256" key="11">
    <source>
        <dbReference type="SAM" id="MobiDB-lite"/>
    </source>
</evidence>
<dbReference type="PANTHER" id="PTHR10519">
    <property type="entry name" value="GABA-B RECEPTOR"/>
    <property type="match status" value="1"/>
</dbReference>
<evidence type="ECO:0000256" key="12">
    <source>
        <dbReference type="SAM" id="Phobius"/>
    </source>
</evidence>
<feature type="compositionally biased region" description="Polar residues" evidence="11">
    <location>
        <begin position="407"/>
        <end position="418"/>
    </location>
</feature>
<dbReference type="PANTHER" id="PTHR10519:SF20">
    <property type="entry name" value="G-PROTEIN COUPLED RECEPTOR 156-RELATED"/>
    <property type="match status" value="1"/>
</dbReference>
<dbReference type="PROSITE" id="PS50259">
    <property type="entry name" value="G_PROTEIN_RECEP_F3_4"/>
    <property type="match status" value="1"/>
</dbReference>
<feature type="transmembrane region" description="Helical" evidence="12">
    <location>
        <begin position="90"/>
        <end position="110"/>
    </location>
</feature>
<name>A0A3B3SG66_9TELE</name>
<feature type="coiled-coil region" evidence="10">
    <location>
        <begin position="369"/>
        <end position="396"/>
    </location>
</feature>
<evidence type="ECO:0000256" key="6">
    <source>
        <dbReference type="ARBA" id="ARBA00023136"/>
    </source>
</evidence>
<keyword evidence="4 12" id="KW-1133">Transmembrane helix</keyword>
<keyword evidence="3 12" id="KW-0812">Transmembrane</keyword>
<keyword evidence="7" id="KW-0675">Receptor</keyword>
<evidence type="ECO:0000313" key="15">
    <source>
        <dbReference type="Proteomes" id="UP000261540"/>
    </source>
</evidence>